<reference evidence="1" key="1">
    <citation type="journal article" date="2023" name="IMA Fungus">
        <title>Comparative genomic study of the Penicillium genus elucidates a diverse pangenome and 15 lateral gene transfer events.</title>
        <authorList>
            <person name="Petersen C."/>
            <person name="Sorensen T."/>
            <person name="Nielsen M.R."/>
            <person name="Sondergaard T.E."/>
            <person name="Sorensen J.L."/>
            <person name="Fitzpatrick D.A."/>
            <person name="Frisvad J.C."/>
            <person name="Nielsen K.L."/>
        </authorList>
    </citation>
    <scope>NUCLEOTIDE SEQUENCE</scope>
    <source>
        <strain evidence="1">IBT 15450</strain>
    </source>
</reference>
<dbReference type="Proteomes" id="UP001219568">
    <property type="component" value="Unassembled WGS sequence"/>
</dbReference>
<keyword evidence="2" id="KW-1185">Reference proteome</keyword>
<reference evidence="1" key="2">
    <citation type="submission" date="2023-01" db="EMBL/GenBank/DDBJ databases">
        <authorList>
            <person name="Petersen C."/>
        </authorList>
    </citation>
    <scope>NUCLEOTIDE SEQUENCE</scope>
    <source>
        <strain evidence="1">IBT 15450</strain>
    </source>
</reference>
<dbReference type="EMBL" id="JAQJZL010000010">
    <property type="protein sequence ID" value="KAJ6034733.1"/>
    <property type="molecule type" value="Genomic_DNA"/>
</dbReference>
<evidence type="ECO:0000313" key="1">
    <source>
        <dbReference type="EMBL" id="KAJ6034733.1"/>
    </source>
</evidence>
<organism evidence="1 2">
    <name type="scientific">Penicillium canescens</name>
    <dbReference type="NCBI Taxonomy" id="5083"/>
    <lineage>
        <taxon>Eukaryota</taxon>
        <taxon>Fungi</taxon>
        <taxon>Dikarya</taxon>
        <taxon>Ascomycota</taxon>
        <taxon>Pezizomycotina</taxon>
        <taxon>Eurotiomycetes</taxon>
        <taxon>Eurotiomycetidae</taxon>
        <taxon>Eurotiales</taxon>
        <taxon>Aspergillaceae</taxon>
        <taxon>Penicillium</taxon>
    </lineage>
</organism>
<dbReference type="AlphaFoldDB" id="A0AAD6N663"/>
<comment type="caution">
    <text evidence="1">The sequence shown here is derived from an EMBL/GenBank/DDBJ whole genome shotgun (WGS) entry which is preliminary data.</text>
</comment>
<accession>A0AAD6N663</accession>
<sequence>MEPSSQEETFLLQPHHPIFRKAAEALDDEGIPVVEYGQQLEWRHGDPVVLLLVEWAVPDEMLSRSSQILSDRGFFCERPSTRDTDRYGPWERGGKIHKLHGGFKLLLYPLSFVGISLQDTVEVISTFDRRRKILTPTPRMYMESLIGHLLDHPVGDCIRCRVEEFLLSFISFYILREEPLNTKEGEWDDQESEEDFQKRAGDAIIKMKTWDWNASGKNYLSIAESVVRNCQSIAKLSSH</sequence>
<gene>
    <name evidence="1" type="ORF">N7460_008908</name>
</gene>
<protein>
    <submittedName>
        <fullName evidence="1">Uncharacterized protein</fullName>
    </submittedName>
</protein>
<evidence type="ECO:0000313" key="2">
    <source>
        <dbReference type="Proteomes" id="UP001219568"/>
    </source>
</evidence>
<proteinExistence type="predicted"/>
<name>A0AAD6N663_PENCN</name>